<dbReference type="OrthoDB" id="2020758at2759"/>
<dbReference type="InterPro" id="IPR038765">
    <property type="entry name" value="Papain-like_cys_pep_sf"/>
</dbReference>
<comment type="caution">
    <text evidence="11">The sequence shown here is derived from an EMBL/GenBank/DDBJ whole genome shotgun (WGS) entry which is preliminary data.</text>
</comment>
<feature type="compositionally biased region" description="Polar residues" evidence="8">
    <location>
        <begin position="783"/>
        <end position="797"/>
    </location>
</feature>
<dbReference type="InterPro" id="IPR018200">
    <property type="entry name" value="USP_CS"/>
</dbReference>
<comment type="catalytic activity">
    <reaction evidence="1">
        <text>Thiol-dependent hydrolysis of ester, thioester, amide, peptide and isopeptide bonds formed by the C-terminal Gly of ubiquitin (a 76-residue protein attached to proteins as an intracellular targeting signal).</text>
        <dbReference type="EC" id="3.4.19.12"/>
    </reaction>
</comment>
<keyword evidence="4 11" id="KW-0645">Protease</keyword>
<keyword evidence="9" id="KW-0472">Membrane</keyword>
<dbReference type="AlphaFoldDB" id="A0A9W9CW40"/>
<dbReference type="PROSITE" id="PS00973">
    <property type="entry name" value="USP_2"/>
    <property type="match status" value="1"/>
</dbReference>
<feature type="region of interest" description="Disordered" evidence="8">
    <location>
        <begin position="774"/>
        <end position="828"/>
    </location>
</feature>
<feature type="transmembrane region" description="Helical" evidence="9">
    <location>
        <begin position="34"/>
        <end position="55"/>
    </location>
</feature>
<reference evidence="11" key="1">
    <citation type="submission" date="2022-10" db="EMBL/GenBank/DDBJ databases">
        <title>Tapping the CABI collections for fungal endophytes: first genome assemblies for Collariella, Neodidymelliopsis, Ascochyta clinopodiicola, Didymella pomorum, Didymosphaeria variabile, Neocosmospora piperis and Neocucurbitaria cava.</title>
        <authorList>
            <person name="Hill R."/>
        </authorList>
    </citation>
    <scope>NUCLEOTIDE SEQUENCE</scope>
    <source>
        <strain evidence="11">IMI 355082</strain>
    </source>
</reference>
<dbReference type="GO" id="GO:0006508">
    <property type="term" value="P:proteolysis"/>
    <property type="evidence" value="ECO:0007669"/>
    <property type="project" value="UniProtKB-KW"/>
</dbReference>
<feature type="region of interest" description="Disordered" evidence="8">
    <location>
        <begin position="652"/>
        <end position="682"/>
    </location>
</feature>
<feature type="compositionally biased region" description="Basic and acidic residues" evidence="8">
    <location>
        <begin position="656"/>
        <end position="667"/>
    </location>
</feature>
<keyword evidence="5" id="KW-0833">Ubl conjugation pathway</keyword>
<feature type="region of interest" description="Disordered" evidence="8">
    <location>
        <begin position="720"/>
        <end position="750"/>
    </location>
</feature>
<dbReference type="GO" id="GO:0005829">
    <property type="term" value="C:cytosol"/>
    <property type="evidence" value="ECO:0007669"/>
    <property type="project" value="TreeGrafter"/>
</dbReference>
<keyword evidence="6 11" id="KW-0378">Hydrolase</keyword>
<evidence type="ECO:0000256" key="8">
    <source>
        <dbReference type="SAM" id="MobiDB-lite"/>
    </source>
</evidence>
<evidence type="ECO:0000256" key="7">
    <source>
        <dbReference type="ARBA" id="ARBA00022807"/>
    </source>
</evidence>
<dbReference type="EMBL" id="JAPEVB010000004">
    <property type="protein sequence ID" value="KAJ4389465.1"/>
    <property type="molecule type" value="Genomic_DNA"/>
</dbReference>
<dbReference type="PANTHER" id="PTHR24006:SF888">
    <property type="entry name" value="UBIQUITIN CARBOXYL-TERMINAL HYDROLASE 30"/>
    <property type="match status" value="1"/>
</dbReference>
<evidence type="ECO:0000256" key="5">
    <source>
        <dbReference type="ARBA" id="ARBA00022786"/>
    </source>
</evidence>
<evidence type="ECO:0000259" key="10">
    <source>
        <dbReference type="PROSITE" id="PS50235"/>
    </source>
</evidence>
<dbReference type="Gene3D" id="3.90.70.10">
    <property type="entry name" value="Cysteine proteinases"/>
    <property type="match status" value="1"/>
</dbReference>
<evidence type="ECO:0000256" key="4">
    <source>
        <dbReference type="ARBA" id="ARBA00022670"/>
    </source>
</evidence>
<dbReference type="InterPro" id="IPR001394">
    <property type="entry name" value="Peptidase_C19_UCH"/>
</dbReference>
<feature type="compositionally biased region" description="Polar residues" evidence="8">
    <location>
        <begin position="818"/>
        <end position="828"/>
    </location>
</feature>
<evidence type="ECO:0000313" key="12">
    <source>
        <dbReference type="Proteomes" id="UP001140453"/>
    </source>
</evidence>
<dbReference type="GO" id="GO:0004843">
    <property type="term" value="F:cysteine-type deubiquitinase activity"/>
    <property type="evidence" value="ECO:0007669"/>
    <property type="project" value="UniProtKB-EC"/>
</dbReference>
<evidence type="ECO:0000256" key="6">
    <source>
        <dbReference type="ARBA" id="ARBA00022801"/>
    </source>
</evidence>
<gene>
    <name evidence="11" type="primary">UBP1</name>
    <name evidence="11" type="ORF">N0V93_006934</name>
</gene>
<evidence type="ECO:0000313" key="11">
    <source>
        <dbReference type="EMBL" id="KAJ4389465.1"/>
    </source>
</evidence>
<proteinExistence type="inferred from homology"/>
<evidence type="ECO:0000256" key="2">
    <source>
        <dbReference type="ARBA" id="ARBA00009085"/>
    </source>
</evidence>
<dbReference type="GO" id="GO:0005634">
    <property type="term" value="C:nucleus"/>
    <property type="evidence" value="ECO:0007669"/>
    <property type="project" value="TreeGrafter"/>
</dbReference>
<sequence>MTSSTTNPPRRRDPLQSHPAYATPHSKVNIWDSLLQPGVLVSVLVLLFTVAYQVAHKRATARGRQLPTFAELLWDTIVHLVPARVLYAIDRWVNPPLFPIPMLQPQPTTHAAKSDALRRILRTDQPGSIVASMSQAGRRAYKKTFSFKSGSCQPAGLGNWDNSCFQNSVLQGLASLKHLPPYLATLTTLAPAQNSTDEDTTTAGALRAFIAKLNDASNNGKTLFTPGILKNMSTIQQQDAQEYFSRLLDQVDKDIEKGAKAACKPPGLDADLARDDSVASQHSDDSGYQSLPMLSKAGSELVTIRNPLEGLSAQRVACTACGYSEGLSMIPFNCLTLNFDVGVGDYDIYRLLDNYVQLESIQSVDCVKCTLLEYRRGLEHMAKAIPAAAERLHVVEQMLEEDEFDEEAFKKLKIPDAKKVSSTKTKQVAIARPPPSLVIHMNRSVFDPVTFSSYKNLAAVRFPSLLDIGAWCIGSSEGVDVQAESDMEHWVLDPSASMVAGDVQPSKISGPIYELRAVVTHYGRHENGHYVCYRKHPRKPAEAADVRKGEGDMLQPPNAAAGEISDDVDSIDGESQPVDATQAVTDHPDEPYREDTGSQWWRLSDETVIQVSEEDVLAQGGVFMLFYDCVDPNSVLISPDQALEAQEENLASYPFESDRNSPSRSEESVATLCNAPTDQEENDSQVSLVAISDEHHGFAGQDGPARVSITEVLENGTPLFEGKERKVSEAKAATTSKDGNSVPHRQDGGFEVSVSELPEDEDDVPMEIAEEWRPVEKTEIDNSEVSSDTLSRRSSMTLAAEDDGTPPLMSGDKMTLDEPTTQPEDIRV</sequence>
<evidence type="ECO:0000256" key="1">
    <source>
        <dbReference type="ARBA" id="ARBA00000707"/>
    </source>
</evidence>
<dbReference type="CDD" id="cd02662">
    <property type="entry name" value="Peptidase_C19F"/>
    <property type="match status" value="1"/>
</dbReference>
<dbReference type="InterPro" id="IPR050164">
    <property type="entry name" value="Peptidase_C19"/>
</dbReference>
<dbReference type="Proteomes" id="UP001140453">
    <property type="component" value="Unassembled WGS sequence"/>
</dbReference>
<keyword evidence="9" id="KW-1133">Transmembrane helix</keyword>
<dbReference type="SUPFAM" id="SSF54001">
    <property type="entry name" value="Cysteine proteinases"/>
    <property type="match status" value="1"/>
</dbReference>
<feature type="region of interest" description="Disordered" evidence="8">
    <location>
        <begin position="1"/>
        <end position="21"/>
    </location>
</feature>
<dbReference type="PROSITE" id="PS50235">
    <property type="entry name" value="USP_3"/>
    <property type="match status" value="1"/>
</dbReference>
<dbReference type="PANTHER" id="PTHR24006">
    <property type="entry name" value="UBIQUITIN CARBOXYL-TERMINAL HYDROLASE"/>
    <property type="match status" value="1"/>
</dbReference>
<name>A0A9W9CW40_9PEZI</name>
<keyword evidence="12" id="KW-1185">Reference proteome</keyword>
<accession>A0A9W9CW40</accession>
<evidence type="ECO:0000256" key="9">
    <source>
        <dbReference type="SAM" id="Phobius"/>
    </source>
</evidence>
<dbReference type="EC" id="3.4.19.12" evidence="3"/>
<feature type="domain" description="USP" evidence="10">
    <location>
        <begin position="155"/>
        <end position="630"/>
    </location>
</feature>
<dbReference type="Pfam" id="PF00443">
    <property type="entry name" value="UCH"/>
    <property type="match status" value="1"/>
</dbReference>
<organism evidence="11 12">
    <name type="scientific">Gnomoniopsis smithogilvyi</name>
    <dbReference type="NCBI Taxonomy" id="1191159"/>
    <lineage>
        <taxon>Eukaryota</taxon>
        <taxon>Fungi</taxon>
        <taxon>Dikarya</taxon>
        <taxon>Ascomycota</taxon>
        <taxon>Pezizomycotina</taxon>
        <taxon>Sordariomycetes</taxon>
        <taxon>Sordariomycetidae</taxon>
        <taxon>Diaporthales</taxon>
        <taxon>Gnomoniaceae</taxon>
        <taxon>Gnomoniopsis</taxon>
    </lineage>
</organism>
<comment type="similarity">
    <text evidence="2">Belongs to the peptidase C19 family.</text>
</comment>
<dbReference type="InterPro" id="IPR028889">
    <property type="entry name" value="USP"/>
</dbReference>
<protein>
    <recommendedName>
        <fullName evidence="3">ubiquitinyl hydrolase 1</fullName>
        <ecNumber evidence="3">3.4.19.12</ecNumber>
    </recommendedName>
</protein>
<keyword evidence="7" id="KW-0788">Thiol protease</keyword>
<evidence type="ECO:0000256" key="3">
    <source>
        <dbReference type="ARBA" id="ARBA00012759"/>
    </source>
</evidence>
<dbReference type="GO" id="GO:0016579">
    <property type="term" value="P:protein deubiquitination"/>
    <property type="evidence" value="ECO:0007669"/>
    <property type="project" value="InterPro"/>
</dbReference>
<keyword evidence="9" id="KW-0812">Transmembrane</keyword>